<proteinExistence type="predicted"/>
<protein>
    <submittedName>
        <fullName evidence="2">Uncharacterized protein</fullName>
    </submittedName>
</protein>
<keyword evidence="1" id="KW-1185">Reference proteome</keyword>
<organism evidence="1 2">
    <name type="scientific">Romanomermis culicivorax</name>
    <name type="common">Nematode worm</name>
    <dbReference type="NCBI Taxonomy" id="13658"/>
    <lineage>
        <taxon>Eukaryota</taxon>
        <taxon>Metazoa</taxon>
        <taxon>Ecdysozoa</taxon>
        <taxon>Nematoda</taxon>
        <taxon>Enoplea</taxon>
        <taxon>Dorylaimia</taxon>
        <taxon>Mermithida</taxon>
        <taxon>Mermithoidea</taxon>
        <taxon>Mermithidae</taxon>
        <taxon>Romanomermis</taxon>
    </lineage>
</organism>
<reference evidence="2" key="1">
    <citation type="submission" date="2022-11" db="UniProtKB">
        <authorList>
            <consortium name="WormBaseParasite"/>
        </authorList>
    </citation>
    <scope>IDENTIFICATION</scope>
</reference>
<evidence type="ECO:0000313" key="2">
    <source>
        <dbReference type="WBParaSite" id="nRc.2.0.1.t19740-RA"/>
    </source>
</evidence>
<name>A0A915J036_ROMCU</name>
<sequence>MNLVLDDQILDYSILLTDRLTFYQAQDERGRSYDIGQGFRKFFNFVDFQTFIAANDVIPCFVDFLLELTEKSLLLSLASSRPVPKDDDDDGGPKISRRKFSKSLCKLSPKPLDGIKAMCTNVDRSANCFSIPITRALKYGKMSVFANLLQLL</sequence>
<evidence type="ECO:0000313" key="1">
    <source>
        <dbReference type="Proteomes" id="UP000887565"/>
    </source>
</evidence>
<dbReference type="AlphaFoldDB" id="A0A915J036"/>
<dbReference type="Proteomes" id="UP000887565">
    <property type="component" value="Unplaced"/>
</dbReference>
<dbReference type="WBParaSite" id="nRc.2.0.1.t19740-RA">
    <property type="protein sequence ID" value="nRc.2.0.1.t19740-RA"/>
    <property type="gene ID" value="nRc.2.0.1.g19740"/>
</dbReference>
<accession>A0A915J036</accession>